<dbReference type="Proteomes" id="UP000037696">
    <property type="component" value="Unassembled WGS sequence"/>
</dbReference>
<dbReference type="EMBL" id="LHQQ01000264">
    <property type="protein sequence ID" value="KOS38228.1"/>
    <property type="molecule type" value="Genomic_DNA"/>
</dbReference>
<gene>
    <name evidence="1" type="ORF">ACN38_g10960</name>
</gene>
<accession>A0A0M8NT54</accession>
<comment type="caution">
    <text evidence="1">The sequence shown here is derived from an EMBL/GenBank/DDBJ whole genome shotgun (WGS) entry which is preliminary data.</text>
</comment>
<protein>
    <submittedName>
        <fullName evidence="1">Uncharacterized protein</fullName>
    </submittedName>
</protein>
<organism evidence="1 2">
    <name type="scientific">Penicillium nordicum</name>
    <dbReference type="NCBI Taxonomy" id="229535"/>
    <lineage>
        <taxon>Eukaryota</taxon>
        <taxon>Fungi</taxon>
        <taxon>Dikarya</taxon>
        <taxon>Ascomycota</taxon>
        <taxon>Pezizomycotina</taxon>
        <taxon>Eurotiomycetes</taxon>
        <taxon>Eurotiomycetidae</taxon>
        <taxon>Eurotiales</taxon>
        <taxon>Aspergillaceae</taxon>
        <taxon>Penicillium</taxon>
    </lineage>
</organism>
<dbReference type="AlphaFoldDB" id="A0A0M8NT54"/>
<evidence type="ECO:0000313" key="1">
    <source>
        <dbReference type="EMBL" id="KOS38228.1"/>
    </source>
</evidence>
<proteinExistence type="predicted"/>
<keyword evidence="2" id="KW-1185">Reference proteome</keyword>
<evidence type="ECO:0000313" key="2">
    <source>
        <dbReference type="Proteomes" id="UP000037696"/>
    </source>
</evidence>
<name>A0A0M8NT54_9EURO</name>
<reference evidence="1 2" key="1">
    <citation type="submission" date="2015-08" db="EMBL/GenBank/DDBJ databases">
        <title>Genome sequencing of Penicillium nordicum.</title>
        <authorList>
            <person name="Nguyen H.D."/>
            <person name="Seifert K.A."/>
        </authorList>
    </citation>
    <scope>NUCLEOTIDE SEQUENCE [LARGE SCALE GENOMIC DNA]</scope>
    <source>
        <strain evidence="1 2">DAOMC 185683</strain>
    </source>
</reference>
<sequence length="67" mass="7299">MIQSLFAVKLSSTSSLPILLRDNRGILTLHWPDYPCLIQNKLRNVCPFNGGKQPSDCANSGQIGLSA</sequence>